<accession>A0A024GBQ6</accession>
<dbReference type="AlphaFoldDB" id="A0A024GBQ6"/>
<dbReference type="OrthoDB" id="278212at2759"/>
<dbReference type="InterPro" id="IPR003428">
    <property type="entry name" value="MAM33"/>
</dbReference>
<dbReference type="Gene3D" id="3.10.280.10">
    <property type="entry name" value="Mitochondrial glycoprotein"/>
    <property type="match status" value="1"/>
</dbReference>
<organism evidence="1 2">
    <name type="scientific">Albugo candida</name>
    <dbReference type="NCBI Taxonomy" id="65357"/>
    <lineage>
        <taxon>Eukaryota</taxon>
        <taxon>Sar</taxon>
        <taxon>Stramenopiles</taxon>
        <taxon>Oomycota</taxon>
        <taxon>Peronosporomycetes</taxon>
        <taxon>Albuginales</taxon>
        <taxon>Albuginaceae</taxon>
        <taxon>Albugo</taxon>
    </lineage>
</organism>
<reference evidence="1 2" key="1">
    <citation type="submission" date="2012-05" db="EMBL/GenBank/DDBJ databases">
        <title>Recombination and specialization in a pathogen metapopulation.</title>
        <authorList>
            <person name="Gardiner A."/>
            <person name="Kemen E."/>
            <person name="Schultz-Larsen T."/>
            <person name="MacLean D."/>
            <person name="Van Oosterhout C."/>
            <person name="Jones J.D.G."/>
        </authorList>
    </citation>
    <scope>NUCLEOTIDE SEQUENCE [LARGE SCALE GENOMIC DNA]</scope>
    <source>
        <strain evidence="1 2">Ac Nc2</strain>
    </source>
</reference>
<dbReference type="Proteomes" id="UP000053237">
    <property type="component" value="Unassembled WGS sequence"/>
</dbReference>
<dbReference type="STRING" id="65357.A0A024GBQ6"/>
<name>A0A024GBQ6_9STRA</name>
<dbReference type="InterPro" id="IPR036561">
    <property type="entry name" value="MAM33_sf"/>
</dbReference>
<dbReference type="PANTHER" id="PTHR10826">
    <property type="entry name" value="COMPLEMENT COMPONENT 1"/>
    <property type="match status" value="1"/>
</dbReference>
<sequence length="243" mass="28222">MFRSATALLRVSRQLSATSIQSLRQTAAPKCLTQQRCSQFSSMPSLQAIFKREIVDEKGNCFESEAMQNLRTKLGKVFEIIEQPGSMKVELKGVMDKDHVHIYFNAQDTVESDDEWEDEEEEEFVDVADEEDEEETDELPAVRFIADISRGKEVLRFDCVASGNITIEKMRFIKDIDTVDDDEYTYEGPNFVDLEMDMQERLYEYLSDRFVDNDVGRFIAEYADLKEQKEYVSFLQNTAKFIK</sequence>
<evidence type="ECO:0000313" key="2">
    <source>
        <dbReference type="Proteomes" id="UP000053237"/>
    </source>
</evidence>
<dbReference type="InParanoid" id="A0A024GBQ6"/>
<evidence type="ECO:0008006" key="3">
    <source>
        <dbReference type="Google" id="ProtNLM"/>
    </source>
</evidence>
<dbReference type="EMBL" id="CAIX01000064">
    <property type="protein sequence ID" value="CCI44203.1"/>
    <property type="molecule type" value="Genomic_DNA"/>
</dbReference>
<dbReference type="SUPFAM" id="SSF54529">
    <property type="entry name" value="Mitochondrial glycoprotein MAM33-like"/>
    <property type="match status" value="1"/>
</dbReference>
<dbReference type="FunCoup" id="A0A024GBQ6">
    <property type="interactions" value="163"/>
</dbReference>
<gene>
    <name evidence="1" type="ORF">BN9_049870</name>
</gene>
<dbReference type="Pfam" id="PF02330">
    <property type="entry name" value="MAM33"/>
    <property type="match status" value="1"/>
</dbReference>
<protein>
    <recommendedName>
        <fullName evidence="3">Mitochondrial glyco protein</fullName>
    </recommendedName>
</protein>
<keyword evidence="2" id="KW-1185">Reference proteome</keyword>
<comment type="caution">
    <text evidence="1">The sequence shown here is derived from an EMBL/GenBank/DDBJ whole genome shotgun (WGS) entry which is preliminary data.</text>
</comment>
<proteinExistence type="predicted"/>
<dbReference type="GO" id="GO:0005759">
    <property type="term" value="C:mitochondrial matrix"/>
    <property type="evidence" value="ECO:0007669"/>
    <property type="project" value="InterPro"/>
</dbReference>
<dbReference type="PANTHER" id="PTHR10826:SF1">
    <property type="entry name" value="COMPLEMENT COMPONENT 1 Q SUBCOMPONENT-BINDING PROTEIN, MITOCHONDRIAL"/>
    <property type="match status" value="1"/>
</dbReference>
<evidence type="ECO:0000313" key="1">
    <source>
        <dbReference type="EMBL" id="CCI44203.1"/>
    </source>
</evidence>